<protein>
    <submittedName>
        <fullName evidence="8">RmlC-like cupin</fullName>
    </submittedName>
</protein>
<evidence type="ECO:0000256" key="6">
    <source>
        <dbReference type="SAM" id="SignalP"/>
    </source>
</evidence>
<dbReference type="InterPro" id="IPR014710">
    <property type="entry name" value="RmlC-like_jellyroll"/>
</dbReference>
<keyword evidence="4" id="KW-0479">Metal-binding</keyword>
<evidence type="ECO:0000256" key="5">
    <source>
        <dbReference type="ARBA" id="ARBA00023211"/>
    </source>
</evidence>
<evidence type="ECO:0000313" key="8">
    <source>
        <dbReference type="EMBL" id="KAF2007681.1"/>
    </source>
</evidence>
<keyword evidence="5" id="KW-0464">Manganese</keyword>
<evidence type="ECO:0000313" key="9">
    <source>
        <dbReference type="Proteomes" id="UP000799779"/>
    </source>
</evidence>
<dbReference type="PANTHER" id="PTHR31238">
    <property type="entry name" value="GERMIN-LIKE PROTEIN SUBFAMILY 3 MEMBER 3"/>
    <property type="match status" value="1"/>
</dbReference>
<keyword evidence="3" id="KW-0964">Secreted</keyword>
<dbReference type="InterPro" id="IPR006045">
    <property type="entry name" value="Cupin_1"/>
</dbReference>
<dbReference type="PRINTS" id="PR00325">
    <property type="entry name" value="GERMIN"/>
</dbReference>
<keyword evidence="9" id="KW-1185">Reference proteome</keyword>
<accession>A0A6A5X4B3</accession>
<dbReference type="CDD" id="cd02241">
    <property type="entry name" value="cupin_OxOx"/>
    <property type="match status" value="1"/>
</dbReference>
<comment type="subcellular location">
    <subcellularLocation>
        <location evidence="1">Secreted</location>
    </subcellularLocation>
</comment>
<feature type="chain" id="PRO_5025565103" evidence="6">
    <location>
        <begin position="21"/>
        <end position="273"/>
    </location>
</feature>
<dbReference type="Gene3D" id="2.60.120.10">
    <property type="entry name" value="Jelly Rolls"/>
    <property type="match status" value="1"/>
</dbReference>
<evidence type="ECO:0000256" key="1">
    <source>
        <dbReference type="ARBA" id="ARBA00004613"/>
    </source>
</evidence>
<dbReference type="AlphaFoldDB" id="A0A6A5X4B3"/>
<organism evidence="8 9">
    <name type="scientific">Amniculicola lignicola CBS 123094</name>
    <dbReference type="NCBI Taxonomy" id="1392246"/>
    <lineage>
        <taxon>Eukaryota</taxon>
        <taxon>Fungi</taxon>
        <taxon>Dikarya</taxon>
        <taxon>Ascomycota</taxon>
        <taxon>Pezizomycotina</taxon>
        <taxon>Dothideomycetes</taxon>
        <taxon>Pleosporomycetidae</taxon>
        <taxon>Pleosporales</taxon>
        <taxon>Amniculicolaceae</taxon>
        <taxon>Amniculicola</taxon>
    </lineage>
</organism>
<dbReference type="GO" id="GO:0005576">
    <property type="term" value="C:extracellular region"/>
    <property type="evidence" value="ECO:0007669"/>
    <property type="project" value="UniProtKB-SubCell"/>
</dbReference>
<evidence type="ECO:0000256" key="2">
    <source>
        <dbReference type="ARBA" id="ARBA00007456"/>
    </source>
</evidence>
<evidence type="ECO:0000256" key="3">
    <source>
        <dbReference type="ARBA" id="ARBA00022525"/>
    </source>
</evidence>
<comment type="similarity">
    <text evidence="2">Belongs to the germin family.</text>
</comment>
<feature type="domain" description="Cupin type-1" evidence="7">
    <location>
        <begin position="90"/>
        <end position="245"/>
    </location>
</feature>
<dbReference type="GO" id="GO:0030145">
    <property type="term" value="F:manganese ion binding"/>
    <property type="evidence" value="ECO:0007669"/>
    <property type="project" value="InterPro"/>
</dbReference>
<reference evidence="8" key="1">
    <citation type="journal article" date="2020" name="Stud. Mycol.">
        <title>101 Dothideomycetes genomes: a test case for predicting lifestyles and emergence of pathogens.</title>
        <authorList>
            <person name="Haridas S."/>
            <person name="Albert R."/>
            <person name="Binder M."/>
            <person name="Bloem J."/>
            <person name="Labutti K."/>
            <person name="Salamov A."/>
            <person name="Andreopoulos B."/>
            <person name="Baker S."/>
            <person name="Barry K."/>
            <person name="Bills G."/>
            <person name="Bluhm B."/>
            <person name="Cannon C."/>
            <person name="Castanera R."/>
            <person name="Culley D."/>
            <person name="Daum C."/>
            <person name="Ezra D."/>
            <person name="Gonzalez J."/>
            <person name="Henrissat B."/>
            <person name="Kuo A."/>
            <person name="Liang C."/>
            <person name="Lipzen A."/>
            <person name="Lutzoni F."/>
            <person name="Magnuson J."/>
            <person name="Mondo S."/>
            <person name="Nolan M."/>
            <person name="Ohm R."/>
            <person name="Pangilinan J."/>
            <person name="Park H.-J."/>
            <person name="Ramirez L."/>
            <person name="Alfaro M."/>
            <person name="Sun H."/>
            <person name="Tritt A."/>
            <person name="Yoshinaga Y."/>
            <person name="Zwiers L.-H."/>
            <person name="Turgeon B."/>
            <person name="Goodwin S."/>
            <person name="Spatafora J."/>
            <person name="Crous P."/>
            <person name="Grigoriev I."/>
        </authorList>
    </citation>
    <scope>NUCLEOTIDE SEQUENCE</scope>
    <source>
        <strain evidence="8">CBS 123094</strain>
    </source>
</reference>
<keyword evidence="6" id="KW-0732">Signal</keyword>
<feature type="signal peptide" evidence="6">
    <location>
        <begin position="1"/>
        <end position="20"/>
    </location>
</feature>
<name>A0A6A5X4B3_9PLEO</name>
<dbReference type="Pfam" id="PF00190">
    <property type="entry name" value="Cupin_1"/>
    <property type="match status" value="1"/>
</dbReference>
<dbReference type="SMART" id="SM00835">
    <property type="entry name" value="Cupin_1"/>
    <property type="match status" value="1"/>
</dbReference>
<dbReference type="InterPro" id="IPR001929">
    <property type="entry name" value="Germin"/>
</dbReference>
<sequence length="273" mass="28465">MSTITKIFIAGLAAISSVHALPKGHAASSVTPAATPAPSASPPAAPPVDNTALIKDLLTAPSAIKRYQRLLTVGGQTLLPAEELKKVVVFDFNGAKPAPNAKGGAAKAANIESFPILTDLGISTTMGFLDACGMNTPHVHPRATEYLTAVKGSVAFGMILENGLVKAGENAEVSGTLETYQGTVFPMGSIHYQFNPSCEKAVFVATLNSNDPGTSQIAQNYFNLDGDVVEASLGFPKNLDGKDINAFKKQIPANLAQGIKECLARCNIPIAEF</sequence>
<dbReference type="InterPro" id="IPR011051">
    <property type="entry name" value="RmlC_Cupin_sf"/>
</dbReference>
<evidence type="ECO:0000259" key="7">
    <source>
        <dbReference type="SMART" id="SM00835"/>
    </source>
</evidence>
<evidence type="ECO:0000256" key="4">
    <source>
        <dbReference type="ARBA" id="ARBA00022723"/>
    </source>
</evidence>
<gene>
    <name evidence="8" type="ORF">P154DRAFT_528369</name>
</gene>
<dbReference type="SUPFAM" id="SSF51182">
    <property type="entry name" value="RmlC-like cupins"/>
    <property type="match status" value="1"/>
</dbReference>
<dbReference type="Proteomes" id="UP000799779">
    <property type="component" value="Unassembled WGS sequence"/>
</dbReference>
<dbReference type="OrthoDB" id="1921208at2759"/>
<dbReference type="EMBL" id="ML977556">
    <property type="protein sequence ID" value="KAF2007681.1"/>
    <property type="molecule type" value="Genomic_DNA"/>
</dbReference>
<proteinExistence type="inferred from homology"/>